<gene>
    <name evidence="2" type="ORF">SAMN04488108_0515</name>
</gene>
<dbReference type="PROSITE" id="PS51257">
    <property type="entry name" value="PROKAR_LIPOPROTEIN"/>
    <property type="match status" value="1"/>
</dbReference>
<accession>A0A1M7Z561</accession>
<dbReference type="OrthoDB" id="765051at2"/>
<dbReference type="EMBL" id="FRXN01000001">
    <property type="protein sequence ID" value="SHO60015.1"/>
    <property type="molecule type" value="Genomic_DNA"/>
</dbReference>
<dbReference type="AlphaFoldDB" id="A0A1M7Z561"/>
<dbReference type="STRING" id="1073327.SAMN04488108_0515"/>
<name>A0A1M7Z561_9BACT</name>
<sequence length="122" mass="13762">MKYFASLLVLASIILAGCSDSESVTYIGKTLEYQYGESIYHVTFDSDSEMHWEAVAGDETGAKEFETYKAEWIDSQKLFITWGEANGIGVSQILDFENGIVYNHLLRDRDVSIGMGEIRFLD</sequence>
<evidence type="ECO:0000313" key="2">
    <source>
        <dbReference type="EMBL" id="SHO60015.1"/>
    </source>
</evidence>
<proteinExistence type="predicted"/>
<keyword evidence="3" id="KW-1185">Reference proteome</keyword>
<dbReference type="InterPro" id="IPR053892">
    <property type="entry name" value="MoaF-like"/>
</dbReference>
<reference evidence="3" key="1">
    <citation type="submission" date="2016-12" db="EMBL/GenBank/DDBJ databases">
        <authorList>
            <person name="Varghese N."/>
            <person name="Submissions S."/>
        </authorList>
    </citation>
    <scope>NUCLEOTIDE SEQUENCE [LARGE SCALE GENOMIC DNA]</scope>
    <source>
        <strain evidence="3">DSM 25035</strain>
    </source>
</reference>
<organism evidence="2 3">
    <name type="scientific">Algoriphagus zhangzhouensis</name>
    <dbReference type="NCBI Taxonomy" id="1073327"/>
    <lineage>
        <taxon>Bacteria</taxon>
        <taxon>Pseudomonadati</taxon>
        <taxon>Bacteroidota</taxon>
        <taxon>Cytophagia</taxon>
        <taxon>Cytophagales</taxon>
        <taxon>Cyclobacteriaceae</taxon>
        <taxon>Algoriphagus</taxon>
    </lineage>
</organism>
<dbReference type="Pfam" id="PF22036">
    <property type="entry name" value="MoaF_like"/>
    <property type="match status" value="1"/>
</dbReference>
<protein>
    <recommendedName>
        <fullName evidence="1">MoaF-like domain-containing protein</fullName>
    </recommendedName>
</protein>
<dbReference type="Proteomes" id="UP000184609">
    <property type="component" value="Unassembled WGS sequence"/>
</dbReference>
<evidence type="ECO:0000259" key="1">
    <source>
        <dbReference type="Pfam" id="PF22036"/>
    </source>
</evidence>
<evidence type="ECO:0000313" key="3">
    <source>
        <dbReference type="Proteomes" id="UP000184609"/>
    </source>
</evidence>
<dbReference type="InterPro" id="IPR012674">
    <property type="entry name" value="Calycin"/>
</dbReference>
<dbReference type="RefSeq" id="WP_134204310.1">
    <property type="nucleotide sequence ID" value="NZ_FRXN01000001.1"/>
</dbReference>
<dbReference type="Gene3D" id="2.40.128.20">
    <property type="match status" value="1"/>
</dbReference>
<feature type="domain" description="MoaF-like" evidence="1">
    <location>
        <begin position="27"/>
        <end position="106"/>
    </location>
</feature>